<accession>A0A179D3S6</accession>
<dbReference type="OrthoDB" id="9769132at2"/>
<evidence type="ECO:0000313" key="3">
    <source>
        <dbReference type="Proteomes" id="UP000078390"/>
    </source>
</evidence>
<sequence>MYKKSTEIKVGVFVLVALLALAYLTVKLAEESLVPRGTYPVYAVFDNVSGLVRGARVEMAGVEIGKVGAISLLPEGRAKVELLIYKDFKLTRDAEALIRTAGVLGDRFVEVRQGKSSEFLVAGATLAHTQSPMDLSQVIAEVGPAIKDLKKVAEGLSEILGSEEGRNNLKELIVNLRDASAAFKEVGEKVVRGEGTLGKLLVDETLYTDIRRSFADFKVTMANLKEVSEKMRRGEGTLGKLLTDEELYLSFKEAMKSVERGSTAIAEVADRINKGEGTLGKLLTDDELYEELKDTAASLNRIVKKVERGEGTLGKLINDDSLYIEAKKTLQNVNRASTGIQEQVPISILGTIAGAAMQ</sequence>
<dbReference type="InterPro" id="IPR052336">
    <property type="entry name" value="MlaD_Phospholipid_Transporter"/>
</dbReference>
<comment type="caution">
    <text evidence="2">The sequence shown here is derived from an EMBL/GenBank/DDBJ whole genome shotgun (WGS) entry which is preliminary data.</text>
</comment>
<evidence type="ECO:0000313" key="2">
    <source>
        <dbReference type="EMBL" id="OAQ20278.1"/>
    </source>
</evidence>
<protein>
    <recommendedName>
        <fullName evidence="1">Mce/MlaD domain-containing protein</fullName>
    </recommendedName>
</protein>
<dbReference type="STRING" id="999894.TDIS_1633"/>
<name>A0A179D3S6_9BACT</name>
<feature type="domain" description="Mce/MlaD" evidence="1">
    <location>
        <begin position="38"/>
        <end position="114"/>
    </location>
</feature>
<dbReference type="PANTHER" id="PTHR33371:SF4">
    <property type="entry name" value="INTERMEMBRANE PHOSPHOLIPID TRANSPORT SYSTEM BINDING PROTEIN MLAD"/>
    <property type="match status" value="1"/>
</dbReference>
<dbReference type="PANTHER" id="PTHR33371">
    <property type="entry name" value="INTERMEMBRANE PHOSPHOLIPID TRANSPORT SYSTEM BINDING PROTEIN MLAD-RELATED"/>
    <property type="match status" value="1"/>
</dbReference>
<dbReference type="Pfam" id="PF02470">
    <property type="entry name" value="MlaD"/>
    <property type="match status" value="1"/>
</dbReference>
<dbReference type="AlphaFoldDB" id="A0A179D3S6"/>
<reference evidence="2 3" key="1">
    <citation type="submission" date="2016-04" db="EMBL/GenBank/DDBJ databases">
        <title>Genome analysis of Thermosulfurimonas dismutans, the first thermophilic sulfur-disproportionating bacterium of the phylum Thermodesulfobacteria.</title>
        <authorList>
            <person name="Mardanov A.V."/>
            <person name="Beletsky A.V."/>
            <person name="Kadnikov V.V."/>
            <person name="Slobodkin A.I."/>
            <person name="Ravin N.V."/>
        </authorList>
    </citation>
    <scope>NUCLEOTIDE SEQUENCE [LARGE SCALE GENOMIC DNA]</scope>
    <source>
        <strain evidence="2 3">S95</strain>
    </source>
</reference>
<gene>
    <name evidence="2" type="ORF">TDIS_1633</name>
</gene>
<dbReference type="RefSeq" id="WP_068671156.1">
    <property type="nucleotide sequence ID" value="NZ_LWLG01000013.1"/>
</dbReference>
<dbReference type="GO" id="GO:0005543">
    <property type="term" value="F:phospholipid binding"/>
    <property type="evidence" value="ECO:0007669"/>
    <property type="project" value="TreeGrafter"/>
</dbReference>
<dbReference type="EMBL" id="LWLG01000013">
    <property type="protein sequence ID" value="OAQ20278.1"/>
    <property type="molecule type" value="Genomic_DNA"/>
</dbReference>
<dbReference type="Proteomes" id="UP000078390">
    <property type="component" value="Unassembled WGS sequence"/>
</dbReference>
<keyword evidence="3" id="KW-1185">Reference proteome</keyword>
<dbReference type="GO" id="GO:0005548">
    <property type="term" value="F:phospholipid transporter activity"/>
    <property type="evidence" value="ECO:0007669"/>
    <property type="project" value="TreeGrafter"/>
</dbReference>
<dbReference type="InterPro" id="IPR003399">
    <property type="entry name" value="Mce/MlaD"/>
</dbReference>
<evidence type="ECO:0000259" key="1">
    <source>
        <dbReference type="Pfam" id="PF02470"/>
    </source>
</evidence>
<dbReference type="PATRIC" id="fig|999894.6.peg.1630"/>
<proteinExistence type="predicted"/>
<organism evidence="2 3">
    <name type="scientific">Thermosulfurimonas dismutans</name>
    <dbReference type="NCBI Taxonomy" id="999894"/>
    <lineage>
        <taxon>Bacteria</taxon>
        <taxon>Pseudomonadati</taxon>
        <taxon>Thermodesulfobacteriota</taxon>
        <taxon>Thermodesulfobacteria</taxon>
        <taxon>Thermodesulfobacteriales</taxon>
        <taxon>Thermodesulfobacteriaceae</taxon>
        <taxon>Thermosulfurimonas</taxon>
    </lineage>
</organism>